<sequence>MYTFCYIPITFTSRPPELLPAPKFLLSSSQRVAATNKTAAVHRESSVGQQLSCFLFLPCSFSCAEVGRHLSAAFDGRFGVEFKLLIVGSSNLPLAAIIQPVTATPLASNQPAAPLLLDALEHIVDSTTLLNSRRNDEQNP</sequence>
<gene>
    <name evidence="1" type="ORF">O6P43_001598</name>
</gene>
<evidence type="ECO:0000313" key="1">
    <source>
        <dbReference type="EMBL" id="KAJ7982477.1"/>
    </source>
</evidence>
<proteinExistence type="predicted"/>
<reference evidence="1 2" key="1">
    <citation type="journal article" date="2023" name="Science">
        <title>Elucidation of the pathway for biosynthesis of saponin adjuvants from the soapbark tree.</title>
        <authorList>
            <person name="Reed J."/>
            <person name="Orme A."/>
            <person name="El-Demerdash A."/>
            <person name="Owen C."/>
            <person name="Martin L.B.B."/>
            <person name="Misra R.C."/>
            <person name="Kikuchi S."/>
            <person name="Rejzek M."/>
            <person name="Martin A.C."/>
            <person name="Harkess A."/>
            <person name="Leebens-Mack J."/>
            <person name="Louveau T."/>
            <person name="Stephenson M.J."/>
            <person name="Osbourn A."/>
        </authorList>
    </citation>
    <scope>NUCLEOTIDE SEQUENCE [LARGE SCALE GENOMIC DNA]</scope>
    <source>
        <strain evidence="1">S10</strain>
    </source>
</reference>
<evidence type="ECO:0000313" key="2">
    <source>
        <dbReference type="Proteomes" id="UP001163823"/>
    </source>
</evidence>
<organism evidence="1 2">
    <name type="scientific">Quillaja saponaria</name>
    <name type="common">Soap bark tree</name>
    <dbReference type="NCBI Taxonomy" id="32244"/>
    <lineage>
        <taxon>Eukaryota</taxon>
        <taxon>Viridiplantae</taxon>
        <taxon>Streptophyta</taxon>
        <taxon>Embryophyta</taxon>
        <taxon>Tracheophyta</taxon>
        <taxon>Spermatophyta</taxon>
        <taxon>Magnoliopsida</taxon>
        <taxon>eudicotyledons</taxon>
        <taxon>Gunneridae</taxon>
        <taxon>Pentapetalae</taxon>
        <taxon>rosids</taxon>
        <taxon>fabids</taxon>
        <taxon>Fabales</taxon>
        <taxon>Quillajaceae</taxon>
        <taxon>Quillaja</taxon>
    </lineage>
</organism>
<protein>
    <submittedName>
        <fullName evidence="1">Uncharacterized protein</fullName>
    </submittedName>
</protein>
<keyword evidence="2" id="KW-1185">Reference proteome</keyword>
<accession>A0AAD7VNM4</accession>
<dbReference type="AlphaFoldDB" id="A0AAD7VNM4"/>
<dbReference type="KEGG" id="qsa:O6P43_001598"/>
<dbReference type="Proteomes" id="UP001163823">
    <property type="component" value="Chromosome 1"/>
</dbReference>
<dbReference type="EMBL" id="JARAOO010000001">
    <property type="protein sequence ID" value="KAJ7982477.1"/>
    <property type="molecule type" value="Genomic_DNA"/>
</dbReference>
<name>A0AAD7VNM4_QUISA</name>
<comment type="caution">
    <text evidence="1">The sequence shown here is derived from an EMBL/GenBank/DDBJ whole genome shotgun (WGS) entry which is preliminary data.</text>
</comment>